<dbReference type="Proteomes" id="UP000317691">
    <property type="component" value="Unassembled WGS sequence"/>
</dbReference>
<dbReference type="InterPro" id="IPR035959">
    <property type="entry name" value="RutC-like_sf"/>
</dbReference>
<evidence type="ECO:0000313" key="3">
    <source>
        <dbReference type="Proteomes" id="UP000317691"/>
    </source>
</evidence>
<comment type="caution">
    <text evidence="2">The sequence shown here is derived from an EMBL/GenBank/DDBJ whole genome shotgun (WGS) entry which is preliminary data.</text>
</comment>
<comment type="similarity">
    <text evidence="1">Belongs to the RutC family.</text>
</comment>
<dbReference type="EMBL" id="VBOZ01000008">
    <property type="protein sequence ID" value="TMQ66710.1"/>
    <property type="molecule type" value="Genomic_DNA"/>
</dbReference>
<dbReference type="CDD" id="cd00448">
    <property type="entry name" value="YjgF_YER057c_UK114_family"/>
    <property type="match status" value="1"/>
</dbReference>
<dbReference type="AlphaFoldDB" id="A0A538TSV4"/>
<evidence type="ECO:0000256" key="1">
    <source>
        <dbReference type="ARBA" id="ARBA00010552"/>
    </source>
</evidence>
<reference evidence="2 3" key="1">
    <citation type="journal article" date="2019" name="Nat. Microbiol.">
        <title>Mediterranean grassland soil C-N compound turnover is dependent on rainfall and depth, and is mediated by genomically divergent microorganisms.</title>
        <authorList>
            <person name="Diamond S."/>
            <person name="Andeer P.F."/>
            <person name="Li Z."/>
            <person name="Crits-Christoph A."/>
            <person name="Burstein D."/>
            <person name="Anantharaman K."/>
            <person name="Lane K.R."/>
            <person name="Thomas B.C."/>
            <person name="Pan C."/>
            <person name="Northen T.R."/>
            <person name="Banfield J.F."/>
        </authorList>
    </citation>
    <scope>NUCLEOTIDE SEQUENCE [LARGE SCALE GENOMIC DNA]</scope>
    <source>
        <strain evidence="2">WS_9</strain>
    </source>
</reference>
<accession>A0A538TSV4</accession>
<gene>
    <name evidence="2" type="ORF">E6K79_02030</name>
</gene>
<organism evidence="2 3">
    <name type="scientific">Eiseniibacteriota bacterium</name>
    <dbReference type="NCBI Taxonomy" id="2212470"/>
    <lineage>
        <taxon>Bacteria</taxon>
        <taxon>Candidatus Eiseniibacteriota</taxon>
    </lineage>
</organism>
<sequence length="134" mass="14013">MSPSPSGTVLRTDGAPAAIGPYVQGRTGPLTGRWITTSGQIGLDPKTGALVAGGIVAETERVIDNLEAILGSAGASLAHVVKTTVFLAEMADFGAMNEIYARRFPEPKPARTTVAVRELPRACRVEIEAWALIA</sequence>
<dbReference type="InterPro" id="IPR006056">
    <property type="entry name" value="RidA"/>
</dbReference>
<dbReference type="GO" id="GO:0005829">
    <property type="term" value="C:cytosol"/>
    <property type="evidence" value="ECO:0007669"/>
    <property type="project" value="TreeGrafter"/>
</dbReference>
<protein>
    <submittedName>
        <fullName evidence="2">RidA family protein</fullName>
    </submittedName>
</protein>
<dbReference type="SUPFAM" id="SSF55298">
    <property type="entry name" value="YjgF-like"/>
    <property type="match status" value="1"/>
</dbReference>
<dbReference type="Pfam" id="PF01042">
    <property type="entry name" value="Ribonuc_L-PSP"/>
    <property type="match status" value="1"/>
</dbReference>
<dbReference type="FunFam" id="3.30.1330.40:FF:000001">
    <property type="entry name" value="L-PSP family endoribonuclease"/>
    <property type="match status" value="1"/>
</dbReference>
<name>A0A538TSV4_UNCEI</name>
<dbReference type="GO" id="GO:0019239">
    <property type="term" value="F:deaminase activity"/>
    <property type="evidence" value="ECO:0007669"/>
    <property type="project" value="TreeGrafter"/>
</dbReference>
<dbReference type="InterPro" id="IPR006175">
    <property type="entry name" value="YjgF/YER057c/UK114"/>
</dbReference>
<evidence type="ECO:0000313" key="2">
    <source>
        <dbReference type="EMBL" id="TMQ66710.1"/>
    </source>
</evidence>
<dbReference type="NCBIfam" id="TIGR00004">
    <property type="entry name" value="Rid family detoxifying hydrolase"/>
    <property type="match status" value="1"/>
</dbReference>
<dbReference type="PANTHER" id="PTHR11803">
    <property type="entry name" value="2-IMINOBUTANOATE/2-IMINOPROPANOATE DEAMINASE RIDA"/>
    <property type="match status" value="1"/>
</dbReference>
<proteinExistence type="inferred from homology"/>
<dbReference type="PANTHER" id="PTHR11803:SF39">
    <property type="entry name" value="2-IMINOBUTANOATE_2-IMINOPROPANOATE DEAMINASE"/>
    <property type="match status" value="1"/>
</dbReference>
<dbReference type="Gene3D" id="3.30.1330.40">
    <property type="entry name" value="RutC-like"/>
    <property type="match status" value="1"/>
</dbReference>